<feature type="transmembrane region" description="Helical" evidence="6">
    <location>
        <begin position="322"/>
        <end position="341"/>
    </location>
</feature>
<feature type="transmembrane region" description="Helical" evidence="6">
    <location>
        <begin position="287"/>
        <end position="310"/>
    </location>
</feature>
<evidence type="ECO:0000256" key="1">
    <source>
        <dbReference type="ARBA" id="ARBA00004651"/>
    </source>
</evidence>
<dbReference type="Proteomes" id="UP001606301">
    <property type="component" value="Unassembled WGS sequence"/>
</dbReference>
<feature type="transmembrane region" description="Helical" evidence="6">
    <location>
        <begin position="210"/>
        <end position="233"/>
    </location>
</feature>
<evidence type="ECO:0000256" key="3">
    <source>
        <dbReference type="ARBA" id="ARBA00022692"/>
    </source>
</evidence>
<dbReference type="InterPro" id="IPR050833">
    <property type="entry name" value="Poly_Biosynth_Transport"/>
</dbReference>
<dbReference type="PANTHER" id="PTHR30250">
    <property type="entry name" value="PST FAMILY PREDICTED COLANIC ACID TRANSPORTER"/>
    <property type="match status" value="1"/>
</dbReference>
<evidence type="ECO:0000313" key="7">
    <source>
        <dbReference type="EMBL" id="MFG6441707.1"/>
    </source>
</evidence>
<feature type="transmembrane region" description="Helical" evidence="6">
    <location>
        <begin position="167"/>
        <end position="189"/>
    </location>
</feature>
<dbReference type="RefSeq" id="WP_394398207.1">
    <property type="nucleotide sequence ID" value="NZ_JBIGHW010000006.1"/>
</dbReference>
<feature type="transmembrane region" description="Helical" evidence="6">
    <location>
        <begin position="142"/>
        <end position="161"/>
    </location>
</feature>
<reference evidence="7 8" key="1">
    <citation type="submission" date="2024-08" db="EMBL/GenBank/DDBJ databases">
        <authorList>
            <person name="Lu H."/>
        </authorList>
    </citation>
    <scope>NUCLEOTIDE SEQUENCE [LARGE SCALE GENOMIC DNA]</scope>
    <source>
        <strain evidence="7 8">LKC17W</strain>
    </source>
</reference>
<dbReference type="EMBL" id="JBIGHW010000006">
    <property type="protein sequence ID" value="MFG6441707.1"/>
    <property type="molecule type" value="Genomic_DNA"/>
</dbReference>
<accession>A0ABW7FK41</accession>
<name>A0ABW7FK41_9BURK</name>
<sequence length="406" mass="43706">MIRSAMSLGVIQIAGYVVPFATLAAAGRLAPPLALSGFLYVQSLAALLAIIVEYGFHLSAVRMAGEAITTGTERRTYSSIHAAKAVLLVIALAIAVSVAAFGTQITVTPDMLLGVCMAIFSYGARPLWYFQANETYWRLIKIEIAASVVALASVTVAAQHIPHPGALAIAWVIPRFIATMVLILGIHATHGFEWIPLRMVMTTLRESFPLFLHKASANAVHLGVPVVIAYMLTRPELLGFQRAERIFTAAQSVLLVVSQASYALIVKQNGDHSEARRTALRATFYQLGVSSLAAVLVALTAPWLVLLFWGGWHADTTQLLRLYAIGLPLLAINAALGLNYLLPRKRDVVVVGAAIAGAASTMALVHPLTSYWGPQGGIFSILLGEFIMFIVMLTALRASRHTRYPA</sequence>
<evidence type="ECO:0000256" key="5">
    <source>
        <dbReference type="ARBA" id="ARBA00023136"/>
    </source>
</evidence>
<keyword evidence="3 6" id="KW-0812">Transmembrane</keyword>
<keyword evidence="8" id="KW-1185">Reference proteome</keyword>
<dbReference type="Pfam" id="PF01943">
    <property type="entry name" value="Polysacc_synt"/>
    <property type="match status" value="1"/>
</dbReference>
<keyword evidence="4 6" id="KW-1133">Transmembrane helix</keyword>
<keyword evidence="5 6" id="KW-0472">Membrane</keyword>
<comment type="subcellular location">
    <subcellularLocation>
        <location evidence="1">Cell membrane</location>
        <topology evidence="1">Multi-pass membrane protein</topology>
    </subcellularLocation>
</comment>
<feature type="transmembrane region" description="Helical" evidence="6">
    <location>
        <begin position="245"/>
        <end position="266"/>
    </location>
</feature>
<dbReference type="InterPro" id="IPR002797">
    <property type="entry name" value="Polysacc_synth"/>
</dbReference>
<feature type="transmembrane region" description="Helical" evidence="6">
    <location>
        <begin position="348"/>
        <end position="365"/>
    </location>
</feature>
<gene>
    <name evidence="7" type="ORF">ACG0Z3_13550</name>
</gene>
<comment type="caution">
    <text evidence="7">The sequence shown here is derived from an EMBL/GenBank/DDBJ whole genome shotgun (WGS) entry which is preliminary data.</text>
</comment>
<feature type="transmembrane region" description="Helical" evidence="6">
    <location>
        <begin position="377"/>
        <end position="396"/>
    </location>
</feature>
<evidence type="ECO:0000313" key="8">
    <source>
        <dbReference type="Proteomes" id="UP001606301"/>
    </source>
</evidence>
<feature type="transmembrane region" description="Helical" evidence="6">
    <location>
        <begin position="111"/>
        <end position="130"/>
    </location>
</feature>
<dbReference type="PANTHER" id="PTHR30250:SF11">
    <property type="entry name" value="O-ANTIGEN TRANSPORTER-RELATED"/>
    <property type="match status" value="1"/>
</dbReference>
<feature type="transmembrane region" description="Helical" evidence="6">
    <location>
        <begin position="36"/>
        <end position="56"/>
    </location>
</feature>
<feature type="transmembrane region" description="Helical" evidence="6">
    <location>
        <begin position="85"/>
        <end position="105"/>
    </location>
</feature>
<evidence type="ECO:0000256" key="6">
    <source>
        <dbReference type="SAM" id="Phobius"/>
    </source>
</evidence>
<proteinExistence type="predicted"/>
<evidence type="ECO:0000256" key="4">
    <source>
        <dbReference type="ARBA" id="ARBA00022989"/>
    </source>
</evidence>
<evidence type="ECO:0000256" key="2">
    <source>
        <dbReference type="ARBA" id="ARBA00022475"/>
    </source>
</evidence>
<protein>
    <submittedName>
        <fullName evidence="7">Lipopolysaccharide biosynthesis protein</fullName>
    </submittedName>
</protein>
<organism evidence="7 8">
    <name type="scientific">Pelomonas margarita</name>
    <dbReference type="NCBI Taxonomy" id="3299031"/>
    <lineage>
        <taxon>Bacteria</taxon>
        <taxon>Pseudomonadati</taxon>
        <taxon>Pseudomonadota</taxon>
        <taxon>Betaproteobacteria</taxon>
        <taxon>Burkholderiales</taxon>
        <taxon>Sphaerotilaceae</taxon>
        <taxon>Roseateles</taxon>
    </lineage>
</organism>
<keyword evidence="2" id="KW-1003">Cell membrane</keyword>